<dbReference type="SUPFAM" id="SSF49503">
    <property type="entry name" value="Cupredoxins"/>
    <property type="match status" value="2"/>
</dbReference>
<comment type="caution">
    <text evidence="2">The sequence shown here is derived from an EMBL/GenBank/DDBJ whole genome shotgun (WGS) entry which is preliminary data.</text>
</comment>
<dbReference type="Gene3D" id="2.60.40.420">
    <property type="entry name" value="Cupredoxins - blue copper proteins"/>
    <property type="match status" value="3"/>
</dbReference>
<dbReference type="InterPro" id="IPR008972">
    <property type="entry name" value="Cupredoxin"/>
</dbReference>
<reference evidence="2" key="1">
    <citation type="journal article" date="2020" name="bioRxiv">
        <title>Comparative genomics of Chlamydomonas.</title>
        <authorList>
            <person name="Craig R.J."/>
            <person name="Hasan A.R."/>
            <person name="Ness R.W."/>
            <person name="Keightley P.D."/>
        </authorList>
    </citation>
    <scope>NUCLEOTIDE SEQUENCE</scope>
    <source>
        <strain evidence="2">CCAP 11/173</strain>
    </source>
</reference>
<organism evidence="2 3">
    <name type="scientific">Chlamydomonas schloesseri</name>
    <dbReference type="NCBI Taxonomy" id="2026947"/>
    <lineage>
        <taxon>Eukaryota</taxon>
        <taxon>Viridiplantae</taxon>
        <taxon>Chlorophyta</taxon>
        <taxon>core chlorophytes</taxon>
        <taxon>Chlorophyceae</taxon>
        <taxon>CS clade</taxon>
        <taxon>Chlamydomonadales</taxon>
        <taxon>Chlamydomonadaceae</taxon>
        <taxon>Chlamydomonas</taxon>
    </lineage>
</organism>
<proteinExistence type="predicted"/>
<feature type="signal peptide" evidence="1">
    <location>
        <begin position="1"/>
        <end position="26"/>
    </location>
</feature>
<sequence>MPPRELLAAAASALLLLLCALPPGRAAVSIPIPIRPPRLPSVPTVRLRSGAVGGSVVDISVEPAELQLSLGAAAGNGTNTSLSFTTPRYLSSRAASADKLQPPALVLDAICNTFGVRLTNNLPFQGVSTCPNAPGTNGAPQFENGPHDLEWTNLHTHGLKVDPGAVSLNNTCQPGNPEAGFPPGANTDLSLYYCSPNVSSSQLCQVYGDNVLVNGRPLASAPVTPYAMPGLAPGGATLSYTYPLGAIVPGMGWYHPHTHGSVGIQTPTAAAPFIVPESWLQGGVTSLYDAVDPTGRGGPPVPAGECDRLVGVLAAQPLETATILQINGLWFRKKADGTDDDDSLPFLGKAPGGTQVSPLLYDVLANGTASPKFNNAAGRDWALVNGAFQPTISLTEGLYTRWEILNTMTMKWLDLTIQRVLPNGAFEPADCGLWLLGRDGVPLPLVPRRLVSLPADAVRAQSDLILGPANRADLLVKCNTAGTYVLASGAGPFHTNYTACTATHCELFGDVPPPSFGVPRSANNLYGGLELSGAVLAVVQVVRRGANPLAQPDFSDEVCRSRLELFPYLDYLSFPEPAVSQCFSFMNQQGGGFCSINSQLFPTATAYVEQGTQQVWTLRDITFHPFHLHETPVRITSLPTCATSVTNNWAVGDWLDSVHLPVCQNGCQWLDAGSGGGQCGSDVEICDEVTVQWLATMFNMPASRGSSDLCAGRGTAGAGTGGGCVARYSVFHCHILPHEDEGCIWPVKWFCPNDTVAYPKAECPKAYPPCPSAGAAAAVLPDKTVRRSLRGVSSL</sequence>
<evidence type="ECO:0000313" key="3">
    <source>
        <dbReference type="Proteomes" id="UP000613740"/>
    </source>
</evidence>
<evidence type="ECO:0008006" key="4">
    <source>
        <dbReference type="Google" id="ProtNLM"/>
    </source>
</evidence>
<keyword evidence="3" id="KW-1185">Reference proteome</keyword>
<feature type="chain" id="PRO_5032903796" description="Plastocyanin-like domain-containing protein" evidence="1">
    <location>
        <begin position="27"/>
        <end position="795"/>
    </location>
</feature>
<dbReference type="Proteomes" id="UP000613740">
    <property type="component" value="Unassembled WGS sequence"/>
</dbReference>
<evidence type="ECO:0000313" key="2">
    <source>
        <dbReference type="EMBL" id="KAG2453290.1"/>
    </source>
</evidence>
<evidence type="ECO:0000256" key="1">
    <source>
        <dbReference type="SAM" id="SignalP"/>
    </source>
</evidence>
<dbReference type="OrthoDB" id="531195at2759"/>
<name>A0A836BBV9_9CHLO</name>
<protein>
    <recommendedName>
        <fullName evidence="4">Plastocyanin-like domain-containing protein</fullName>
    </recommendedName>
</protein>
<accession>A0A836BBV9</accession>
<dbReference type="AlphaFoldDB" id="A0A836BBV9"/>
<keyword evidence="1" id="KW-0732">Signal</keyword>
<gene>
    <name evidence="2" type="ORF">HYH02_001517</name>
</gene>
<dbReference type="EMBL" id="JAEHOD010000003">
    <property type="protein sequence ID" value="KAG2453290.1"/>
    <property type="molecule type" value="Genomic_DNA"/>
</dbReference>